<dbReference type="InParanoid" id="A0A0C3DJC2"/>
<gene>
    <name evidence="1" type="ORF">SCLCIDRAFT_929655</name>
</gene>
<evidence type="ECO:0000313" key="1">
    <source>
        <dbReference type="EMBL" id="KIM60795.1"/>
    </source>
</evidence>
<accession>A0A0C3DJC2</accession>
<dbReference type="EMBL" id="KN822058">
    <property type="protein sequence ID" value="KIM60795.1"/>
    <property type="molecule type" value="Genomic_DNA"/>
</dbReference>
<dbReference type="AlphaFoldDB" id="A0A0C3DJC2"/>
<keyword evidence="2" id="KW-1185">Reference proteome</keyword>
<protein>
    <submittedName>
        <fullName evidence="1">Uncharacterized protein</fullName>
    </submittedName>
</protein>
<sequence length="121" mass="13748">MPAINKICRSLLFSPHHLGNLQNFAVDRGHHHSVKFTVRTGLFGLKETSTEYHETEFSQANGDAHVRADAHTATERRTSMLSISRSIGRAGAVQHCYLKIWRISRAVDSQRSPSKCYRFRP</sequence>
<name>A0A0C3DJC2_9AGAM</name>
<proteinExistence type="predicted"/>
<organism evidence="1 2">
    <name type="scientific">Scleroderma citrinum Foug A</name>
    <dbReference type="NCBI Taxonomy" id="1036808"/>
    <lineage>
        <taxon>Eukaryota</taxon>
        <taxon>Fungi</taxon>
        <taxon>Dikarya</taxon>
        <taxon>Basidiomycota</taxon>
        <taxon>Agaricomycotina</taxon>
        <taxon>Agaricomycetes</taxon>
        <taxon>Agaricomycetidae</taxon>
        <taxon>Boletales</taxon>
        <taxon>Sclerodermatineae</taxon>
        <taxon>Sclerodermataceae</taxon>
        <taxon>Scleroderma</taxon>
    </lineage>
</organism>
<dbReference type="HOGENOM" id="CLU_2039451_0_0_1"/>
<reference evidence="2" key="2">
    <citation type="submission" date="2015-01" db="EMBL/GenBank/DDBJ databases">
        <title>Evolutionary Origins and Diversification of the Mycorrhizal Mutualists.</title>
        <authorList>
            <consortium name="DOE Joint Genome Institute"/>
            <consortium name="Mycorrhizal Genomics Consortium"/>
            <person name="Kohler A."/>
            <person name="Kuo A."/>
            <person name="Nagy L.G."/>
            <person name="Floudas D."/>
            <person name="Copeland A."/>
            <person name="Barry K.W."/>
            <person name="Cichocki N."/>
            <person name="Veneault-Fourrey C."/>
            <person name="LaButti K."/>
            <person name="Lindquist E.A."/>
            <person name="Lipzen A."/>
            <person name="Lundell T."/>
            <person name="Morin E."/>
            <person name="Murat C."/>
            <person name="Riley R."/>
            <person name="Ohm R."/>
            <person name="Sun H."/>
            <person name="Tunlid A."/>
            <person name="Henrissat B."/>
            <person name="Grigoriev I.V."/>
            <person name="Hibbett D.S."/>
            <person name="Martin F."/>
        </authorList>
    </citation>
    <scope>NUCLEOTIDE SEQUENCE [LARGE SCALE GENOMIC DNA]</scope>
    <source>
        <strain evidence="2">Foug A</strain>
    </source>
</reference>
<evidence type="ECO:0000313" key="2">
    <source>
        <dbReference type="Proteomes" id="UP000053989"/>
    </source>
</evidence>
<dbReference type="Proteomes" id="UP000053989">
    <property type="component" value="Unassembled WGS sequence"/>
</dbReference>
<reference evidence="1 2" key="1">
    <citation type="submission" date="2014-04" db="EMBL/GenBank/DDBJ databases">
        <authorList>
            <consortium name="DOE Joint Genome Institute"/>
            <person name="Kuo A."/>
            <person name="Kohler A."/>
            <person name="Nagy L.G."/>
            <person name="Floudas D."/>
            <person name="Copeland A."/>
            <person name="Barry K.W."/>
            <person name="Cichocki N."/>
            <person name="Veneault-Fourrey C."/>
            <person name="LaButti K."/>
            <person name="Lindquist E.A."/>
            <person name="Lipzen A."/>
            <person name="Lundell T."/>
            <person name="Morin E."/>
            <person name="Murat C."/>
            <person name="Sun H."/>
            <person name="Tunlid A."/>
            <person name="Henrissat B."/>
            <person name="Grigoriev I.V."/>
            <person name="Hibbett D.S."/>
            <person name="Martin F."/>
            <person name="Nordberg H.P."/>
            <person name="Cantor M.N."/>
            <person name="Hua S.X."/>
        </authorList>
    </citation>
    <scope>NUCLEOTIDE SEQUENCE [LARGE SCALE GENOMIC DNA]</scope>
    <source>
        <strain evidence="1 2">Foug A</strain>
    </source>
</reference>